<dbReference type="Gene3D" id="3.30.1150.10">
    <property type="match status" value="1"/>
</dbReference>
<proteinExistence type="predicted"/>
<sequence>MLGALVGPAFSGSTAHAEGAFAAAKRAEASMLVTGRIVVAPDGSVHGFTLDHADQLPAPVAHLIGSNVPRWRFQPVLKDGQPVMAQATMNLRVVATPQGGKDYTLAIRGVHFGSDGEAFGRERIKTVPPRYPPAAIRARVSGDVYLVLKIDPAGKVEDVMAEQVNLGIAGTDRQMKEMRSMLASRRSARRATGPSSHSPRAPRRWIATCARRCPTTCTSSASRCAAASANGTSTSPARTRRCRGLTAPAC</sequence>
<evidence type="ECO:0008006" key="4">
    <source>
        <dbReference type="Google" id="ProtNLM"/>
    </source>
</evidence>
<evidence type="ECO:0000313" key="3">
    <source>
        <dbReference type="Proteomes" id="UP001620460"/>
    </source>
</evidence>
<gene>
    <name evidence="2" type="ORF">ISP17_02440</name>
</gene>
<dbReference type="RefSeq" id="WP_404629928.1">
    <property type="nucleotide sequence ID" value="NZ_JADIKM010000001.1"/>
</dbReference>
<dbReference type="Proteomes" id="UP001620460">
    <property type="component" value="Unassembled WGS sequence"/>
</dbReference>
<evidence type="ECO:0000313" key="2">
    <source>
        <dbReference type="EMBL" id="MFK2902808.1"/>
    </source>
</evidence>
<accession>A0ABW8JNV5</accession>
<dbReference type="EMBL" id="JADIKM010000001">
    <property type="protein sequence ID" value="MFK2902808.1"/>
    <property type="molecule type" value="Genomic_DNA"/>
</dbReference>
<protein>
    <recommendedName>
        <fullName evidence="4">TonB C-terminal domain-containing protein</fullName>
    </recommendedName>
</protein>
<organism evidence="2 3">
    <name type="scientific">Dyella ginsengisoli</name>
    <dbReference type="NCBI Taxonomy" id="363848"/>
    <lineage>
        <taxon>Bacteria</taxon>
        <taxon>Pseudomonadati</taxon>
        <taxon>Pseudomonadota</taxon>
        <taxon>Gammaproteobacteria</taxon>
        <taxon>Lysobacterales</taxon>
        <taxon>Rhodanobacteraceae</taxon>
        <taxon>Dyella</taxon>
    </lineage>
</organism>
<dbReference type="SUPFAM" id="SSF74653">
    <property type="entry name" value="TolA/TonB C-terminal domain"/>
    <property type="match status" value="1"/>
</dbReference>
<feature type="region of interest" description="Disordered" evidence="1">
    <location>
        <begin position="224"/>
        <end position="250"/>
    </location>
</feature>
<keyword evidence="3" id="KW-1185">Reference proteome</keyword>
<feature type="region of interest" description="Disordered" evidence="1">
    <location>
        <begin position="182"/>
        <end position="203"/>
    </location>
</feature>
<name>A0ABW8JNV5_9GAMM</name>
<reference evidence="2 3" key="1">
    <citation type="submission" date="2020-10" db="EMBL/GenBank/DDBJ databases">
        <title>Phylogeny of dyella-like bacteria.</title>
        <authorList>
            <person name="Fu J."/>
        </authorList>
    </citation>
    <scope>NUCLEOTIDE SEQUENCE [LARGE SCALE GENOMIC DNA]</scope>
    <source>
        <strain evidence="2 3">Gsoil3046</strain>
    </source>
</reference>
<evidence type="ECO:0000256" key="1">
    <source>
        <dbReference type="SAM" id="MobiDB-lite"/>
    </source>
</evidence>
<comment type="caution">
    <text evidence="2">The sequence shown here is derived from an EMBL/GenBank/DDBJ whole genome shotgun (WGS) entry which is preliminary data.</text>
</comment>